<keyword evidence="3" id="KW-1185">Reference proteome</keyword>
<feature type="transmembrane region" description="Helical" evidence="1">
    <location>
        <begin position="23"/>
        <end position="46"/>
    </location>
</feature>
<keyword evidence="1" id="KW-1133">Transmembrane helix</keyword>
<evidence type="ECO:0000313" key="2">
    <source>
        <dbReference type="EMBL" id="TWV24418.1"/>
    </source>
</evidence>
<protein>
    <submittedName>
        <fullName evidence="2">Uncharacterized protein</fullName>
    </submittedName>
</protein>
<organism evidence="2 3">
    <name type="scientific">Streptomyces albidoflavus</name>
    <dbReference type="NCBI Taxonomy" id="1886"/>
    <lineage>
        <taxon>Bacteria</taxon>
        <taxon>Bacillati</taxon>
        <taxon>Actinomycetota</taxon>
        <taxon>Actinomycetes</taxon>
        <taxon>Kitasatosporales</taxon>
        <taxon>Streptomycetaceae</taxon>
        <taxon>Streptomyces</taxon>
        <taxon>Streptomyces albidoflavus group</taxon>
    </lineage>
</organism>
<evidence type="ECO:0000313" key="3">
    <source>
        <dbReference type="Proteomes" id="UP000318052"/>
    </source>
</evidence>
<proteinExistence type="predicted"/>
<dbReference type="Proteomes" id="UP000318052">
    <property type="component" value="Unassembled WGS sequence"/>
</dbReference>
<keyword evidence="1" id="KW-0472">Membrane</keyword>
<keyword evidence="1" id="KW-0812">Transmembrane</keyword>
<name>A0ABY3GYP5_9ACTN</name>
<evidence type="ECO:0000256" key="1">
    <source>
        <dbReference type="SAM" id="Phobius"/>
    </source>
</evidence>
<accession>A0ABY3GYP5</accession>
<gene>
    <name evidence="2" type="ORF">FRZ02_15335</name>
</gene>
<dbReference type="RefSeq" id="WP_146581592.1">
    <property type="nucleotide sequence ID" value="NZ_VOGX01000022.1"/>
</dbReference>
<sequence length="62" mass="7124">MVTFDPLDPSRVLTSRWVADPPLVTAPMLVVAVCGFPFVVLPWFVMVRRRRLLRARARIMAE</sequence>
<comment type="caution">
    <text evidence="2">The sequence shown here is derived from an EMBL/GenBank/DDBJ whole genome shotgun (WGS) entry which is preliminary data.</text>
</comment>
<reference evidence="3" key="1">
    <citation type="journal article" date="2019" name="Microbiol. Resour. Announc.">
        <title>Draft Genomic Sequences of Streptomyces misionensis and Streptomyces albidoflavus, bacteria applied for phytopathogen biocontrol.</title>
        <authorList>
            <person name="Pylro V."/>
            <person name="Dias A."/>
            <person name="Andreote F."/>
            <person name="Varani A."/>
            <person name="Andreote C."/>
            <person name="Bernardo E."/>
            <person name="Martins T."/>
        </authorList>
    </citation>
    <scope>NUCLEOTIDE SEQUENCE [LARGE SCALE GENOMIC DNA]</scope>
    <source>
        <strain evidence="3">77</strain>
    </source>
</reference>
<dbReference type="EMBL" id="VOGX01000022">
    <property type="protein sequence ID" value="TWV24418.1"/>
    <property type="molecule type" value="Genomic_DNA"/>
</dbReference>